<accession>A0A815QPI2</accession>
<evidence type="ECO:0000313" key="3">
    <source>
        <dbReference type="Proteomes" id="UP000663829"/>
    </source>
</evidence>
<sequence length="79" mass="8405">VRLVENGCTLDASSDFDAWMECNGLKTVQVDRSHDIFHDASPDTWNDVSAGLSGDLTCVSSGTDTQLNSSPDTLPDESG</sequence>
<dbReference type="EMBL" id="CAJOBC010085767">
    <property type="protein sequence ID" value="CAF4335422.1"/>
    <property type="molecule type" value="Genomic_DNA"/>
</dbReference>
<comment type="caution">
    <text evidence="1">The sequence shown here is derived from an EMBL/GenBank/DDBJ whole genome shotgun (WGS) entry which is preliminary data.</text>
</comment>
<keyword evidence="3" id="KW-1185">Reference proteome</keyword>
<evidence type="ECO:0000313" key="1">
    <source>
        <dbReference type="EMBL" id="CAF1466318.1"/>
    </source>
</evidence>
<dbReference type="EMBL" id="CAJNOQ010020302">
    <property type="protein sequence ID" value="CAF1466318.1"/>
    <property type="molecule type" value="Genomic_DNA"/>
</dbReference>
<feature type="non-terminal residue" evidence="1">
    <location>
        <position position="1"/>
    </location>
</feature>
<proteinExistence type="predicted"/>
<protein>
    <submittedName>
        <fullName evidence="1">Uncharacterized protein</fullName>
    </submittedName>
</protein>
<dbReference type="AlphaFoldDB" id="A0A815QPI2"/>
<reference evidence="1" key="1">
    <citation type="submission" date="2021-02" db="EMBL/GenBank/DDBJ databases">
        <authorList>
            <person name="Nowell W R."/>
        </authorList>
    </citation>
    <scope>NUCLEOTIDE SEQUENCE</scope>
</reference>
<organism evidence="1 3">
    <name type="scientific">Didymodactylos carnosus</name>
    <dbReference type="NCBI Taxonomy" id="1234261"/>
    <lineage>
        <taxon>Eukaryota</taxon>
        <taxon>Metazoa</taxon>
        <taxon>Spiralia</taxon>
        <taxon>Gnathifera</taxon>
        <taxon>Rotifera</taxon>
        <taxon>Eurotatoria</taxon>
        <taxon>Bdelloidea</taxon>
        <taxon>Philodinida</taxon>
        <taxon>Philodinidae</taxon>
        <taxon>Didymodactylos</taxon>
    </lineage>
</organism>
<evidence type="ECO:0000313" key="2">
    <source>
        <dbReference type="EMBL" id="CAF4335422.1"/>
    </source>
</evidence>
<gene>
    <name evidence="1" type="ORF">GPM918_LOCUS35288</name>
    <name evidence="2" type="ORF">SRO942_LOCUS36007</name>
</gene>
<dbReference type="Proteomes" id="UP000681722">
    <property type="component" value="Unassembled WGS sequence"/>
</dbReference>
<dbReference type="Proteomes" id="UP000663829">
    <property type="component" value="Unassembled WGS sequence"/>
</dbReference>
<name>A0A815QPI2_9BILA</name>